<evidence type="ECO:0000256" key="3">
    <source>
        <dbReference type="SAM" id="MobiDB-lite"/>
    </source>
</evidence>
<evidence type="ECO:0000256" key="1">
    <source>
        <dbReference type="ARBA" id="ARBA00022614"/>
    </source>
</evidence>
<evidence type="ECO:0000256" key="4">
    <source>
        <dbReference type="SAM" id="SignalP"/>
    </source>
</evidence>
<dbReference type="AlphaFoldDB" id="A0A0R1LGU3"/>
<feature type="domain" description="DUF5776" evidence="5">
    <location>
        <begin position="717"/>
        <end position="783"/>
    </location>
</feature>
<dbReference type="Pfam" id="PF19087">
    <property type="entry name" value="DUF5776"/>
    <property type="match status" value="2"/>
</dbReference>
<organism evidence="6 7">
    <name type="scientific">Levilactobacillus acidifarinae DSM 19394 = JCM 15949</name>
    <dbReference type="NCBI Taxonomy" id="1423715"/>
    <lineage>
        <taxon>Bacteria</taxon>
        <taxon>Bacillati</taxon>
        <taxon>Bacillota</taxon>
        <taxon>Bacilli</taxon>
        <taxon>Lactobacillales</taxon>
        <taxon>Lactobacillaceae</taxon>
        <taxon>Levilactobacillus</taxon>
    </lineage>
</organism>
<feature type="region of interest" description="Disordered" evidence="3">
    <location>
        <begin position="133"/>
        <end position="160"/>
    </location>
</feature>
<feature type="compositionally biased region" description="Polar residues" evidence="3">
    <location>
        <begin position="102"/>
        <end position="119"/>
    </location>
</feature>
<dbReference type="InterPro" id="IPR050836">
    <property type="entry name" value="SDS22/Internalin_LRR"/>
</dbReference>
<feature type="compositionally biased region" description="Polar residues" evidence="3">
    <location>
        <begin position="144"/>
        <end position="160"/>
    </location>
</feature>
<dbReference type="OrthoDB" id="2786233at2"/>
<dbReference type="SUPFAM" id="SSF52058">
    <property type="entry name" value="L domain-like"/>
    <property type="match status" value="1"/>
</dbReference>
<feature type="chain" id="PRO_5006407303" description="DUF5776 domain-containing protein" evidence="4">
    <location>
        <begin position="39"/>
        <end position="789"/>
    </location>
</feature>
<dbReference type="EMBL" id="AZDV01000026">
    <property type="protein sequence ID" value="KRK94885.1"/>
    <property type="molecule type" value="Genomic_DNA"/>
</dbReference>
<proteinExistence type="predicted"/>
<gene>
    <name evidence="6" type="ORF">FD25_GL000863</name>
</gene>
<dbReference type="Gene3D" id="3.80.10.10">
    <property type="entry name" value="Ribonuclease Inhibitor"/>
    <property type="match status" value="1"/>
</dbReference>
<dbReference type="Proteomes" id="UP000051955">
    <property type="component" value="Unassembled WGS sequence"/>
</dbReference>
<dbReference type="RefSeq" id="WP_057804234.1">
    <property type="nucleotide sequence ID" value="NZ_AZDV01000026.1"/>
</dbReference>
<dbReference type="InterPro" id="IPR032675">
    <property type="entry name" value="LRR_dom_sf"/>
</dbReference>
<feature type="region of interest" description="Disordered" evidence="3">
    <location>
        <begin position="550"/>
        <end position="614"/>
    </location>
</feature>
<dbReference type="PANTHER" id="PTHR46652:SF3">
    <property type="entry name" value="LEUCINE-RICH REPEAT-CONTAINING PROTEIN 9"/>
    <property type="match status" value="1"/>
</dbReference>
<keyword evidence="2" id="KW-0677">Repeat</keyword>
<feature type="region of interest" description="Disordered" evidence="3">
    <location>
        <begin position="45"/>
        <end position="119"/>
    </location>
</feature>
<feature type="compositionally biased region" description="Polar residues" evidence="3">
    <location>
        <begin position="80"/>
        <end position="91"/>
    </location>
</feature>
<dbReference type="InterPro" id="IPR044081">
    <property type="entry name" value="DUF5776"/>
</dbReference>
<dbReference type="PATRIC" id="fig|1423715.3.peg.891"/>
<sequence length="789" mass="86049">MSTNKRGNQRNWKKTLTVTGLVTGSLILGTLGNLQASADVNGTSAANGTTTKTAENEETTSDQPTATLAPKATVIDRSATETGNATPQHQAGETPGKRTGTVAATPQQTVKTDQTSTATAPNIQTPVAKTQALTPTNGAKPVNPVNQGTNPQGQKWAASSTPTITGADATALDGWMPDRNFQQVVLAAFQAQQRDRKANLLNKYESIRWSPKSTDAQKADAQAKINEANGIQLFTDVSQITQKNMATLINFDPAYRRSENGDPAAIERGAGYQGTLHFTSLQGLQYADKLQTLSLTTSDPNPDTWQRGAFSDLKQLANLNLENLTSLDVSETSVSDLTPVMKLPNLKSISANNDLITSLTPKGQVLAGGSNEKLMPFSQLTHLEVDDNHLTSLAGLEGATHLTELLAQDNVISNVKALANVTDPMTMLYLGGNAIHDLSPLAKVQFAAPLFANDQSVVLADDEAIKVDTTKDSVVMDSPILAQNGQQIPMTAYLGQSIAQTSLRANPTGQAATKITWRGVTKYGKRYLIVQWNDGNSNYNGNLYMPYELVTPAPTTDPTTKPTKPTTDPTTKPTKPTTGPTTKPTKPTTDPTTKPAKPTTNPTPTPSTTAVVTPDTDTNQVDQVVTKPVAPSTPVQKPAKPVFKPFMIYTKQALYRYTQPTFKIKRRAKYYRRYPRQTAPTFKVIGIKRSANGRLRYKLANGSYVTARKTFVYNLYWQGKHYTKIKLDRTIYQYKHAKFAKVNRQKRLKKGTIVTVMRVVHRGYMTRYQLSNGSYITGNKQFITPRQVK</sequence>
<keyword evidence="1" id="KW-0433">Leucine-rich repeat</keyword>
<evidence type="ECO:0000313" key="7">
    <source>
        <dbReference type="Proteomes" id="UP000051955"/>
    </source>
</evidence>
<protein>
    <recommendedName>
        <fullName evidence="5">DUF5776 domain-containing protein</fullName>
    </recommendedName>
</protein>
<name>A0A0R1LGU3_9LACO</name>
<feature type="signal peptide" evidence="4">
    <location>
        <begin position="1"/>
        <end position="38"/>
    </location>
</feature>
<evidence type="ECO:0000259" key="5">
    <source>
        <dbReference type="Pfam" id="PF19087"/>
    </source>
</evidence>
<comment type="caution">
    <text evidence="6">The sequence shown here is derived from an EMBL/GenBank/DDBJ whole genome shotgun (WGS) entry which is preliminary data.</text>
</comment>
<dbReference type="STRING" id="1423715.FD25_GL000863"/>
<keyword evidence="7" id="KW-1185">Reference proteome</keyword>
<feature type="domain" description="DUF5776" evidence="5">
    <location>
        <begin position="645"/>
        <end position="712"/>
    </location>
</feature>
<keyword evidence="4" id="KW-0732">Signal</keyword>
<accession>A0A0R1LGU3</accession>
<dbReference type="InterPro" id="IPR001611">
    <property type="entry name" value="Leu-rich_rpt"/>
</dbReference>
<evidence type="ECO:0000313" key="6">
    <source>
        <dbReference type="EMBL" id="KRK94885.1"/>
    </source>
</evidence>
<dbReference type="PANTHER" id="PTHR46652">
    <property type="entry name" value="LEUCINE-RICH REPEAT AND IQ DOMAIN-CONTAINING PROTEIN 1-RELATED"/>
    <property type="match status" value="1"/>
</dbReference>
<evidence type="ECO:0000256" key="2">
    <source>
        <dbReference type="ARBA" id="ARBA00022737"/>
    </source>
</evidence>
<dbReference type="PROSITE" id="PS51450">
    <property type="entry name" value="LRR"/>
    <property type="match status" value="1"/>
</dbReference>
<reference evidence="6 7" key="1">
    <citation type="journal article" date="2015" name="Genome Announc.">
        <title>Expanding the biotechnology potential of lactobacilli through comparative genomics of 213 strains and associated genera.</title>
        <authorList>
            <person name="Sun Z."/>
            <person name="Harris H.M."/>
            <person name="McCann A."/>
            <person name="Guo C."/>
            <person name="Argimon S."/>
            <person name="Zhang W."/>
            <person name="Yang X."/>
            <person name="Jeffery I.B."/>
            <person name="Cooney J.C."/>
            <person name="Kagawa T.F."/>
            <person name="Liu W."/>
            <person name="Song Y."/>
            <person name="Salvetti E."/>
            <person name="Wrobel A."/>
            <person name="Rasinkangas P."/>
            <person name="Parkhill J."/>
            <person name="Rea M.C."/>
            <person name="O'Sullivan O."/>
            <person name="Ritari J."/>
            <person name="Douillard F.P."/>
            <person name="Paul Ross R."/>
            <person name="Yang R."/>
            <person name="Briner A.E."/>
            <person name="Felis G.E."/>
            <person name="de Vos W.M."/>
            <person name="Barrangou R."/>
            <person name="Klaenhammer T.R."/>
            <person name="Caufield P.W."/>
            <person name="Cui Y."/>
            <person name="Zhang H."/>
            <person name="O'Toole P.W."/>
        </authorList>
    </citation>
    <scope>NUCLEOTIDE SEQUENCE [LARGE SCALE GENOMIC DNA]</scope>
    <source>
        <strain evidence="6 7">DSM 19394</strain>
    </source>
</reference>